<dbReference type="InterPro" id="IPR035969">
    <property type="entry name" value="Rab-GAP_TBC_sf"/>
</dbReference>
<dbReference type="InterPro" id="IPR000408">
    <property type="entry name" value="Reg_chr_condens"/>
</dbReference>
<evidence type="ECO:0000256" key="1">
    <source>
        <dbReference type="ARBA" id="ARBA00022737"/>
    </source>
</evidence>
<keyword evidence="1" id="KW-0677">Repeat</keyword>
<evidence type="ECO:0000313" key="4">
    <source>
        <dbReference type="EMBL" id="OAO14698.1"/>
    </source>
</evidence>
<dbReference type="SUPFAM" id="SSF50985">
    <property type="entry name" value="RCC1/BLIP-II"/>
    <property type="match status" value="1"/>
</dbReference>
<dbReference type="InterPro" id="IPR000195">
    <property type="entry name" value="Rab-GAP-TBC_dom"/>
</dbReference>
<dbReference type="PROSITE" id="PS50012">
    <property type="entry name" value="RCC1_3"/>
    <property type="match status" value="4"/>
</dbReference>
<dbReference type="PANTHER" id="PTHR22870">
    <property type="entry name" value="REGULATOR OF CHROMOSOME CONDENSATION"/>
    <property type="match status" value="1"/>
</dbReference>
<dbReference type="Pfam" id="PF00566">
    <property type="entry name" value="RabGAP-TBC"/>
    <property type="match status" value="1"/>
</dbReference>
<dbReference type="EMBL" id="LXWW01000219">
    <property type="protein sequence ID" value="OAO14698.1"/>
    <property type="molecule type" value="Genomic_DNA"/>
</dbReference>
<gene>
    <name evidence="4" type="ORF">AV274_3609</name>
</gene>
<proteinExistence type="predicted"/>
<feature type="repeat" description="RCC1" evidence="2">
    <location>
        <begin position="614"/>
        <end position="669"/>
    </location>
</feature>
<protein>
    <submittedName>
        <fullName evidence="4">Regulator of chromosome condensation (RCC1)-like protein</fullName>
    </submittedName>
</protein>
<dbReference type="InterPro" id="IPR051210">
    <property type="entry name" value="Ub_ligase/GEF_domain"/>
</dbReference>
<dbReference type="SUPFAM" id="SSF47923">
    <property type="entry name" value="Ypt/Rab-GAP domain of gyp1p"/>
    <property type="match status" value="2"/>
</dbReference>
<feature type="domain" description="Rab-GAP TBC" evidence="3">
    <location>
        <begin position="795"/>
        <end position="1018"/>
    </location>
</feature>
<organism evidence="4 5">
    <name type="scientific">Blastocystis sp. subtype 1 (strain ATCC 50177 / NandII)</name>
    <dbReference type="NCBI Taxonomy" id="478820"/>
    <lineage>
        <taxon>Eukaryota</taxon>
        <taxon>Sar</taxon>
        <taxon>Stramenopiles</taxon>
        <taxon>Bigyra</taxon>
        <taxon>Opalozoa</taxon>
        <taxon>Opalinata</taxon>
        <taxon>Blastocystidae</taxon>
        <taxon>Blastocystis</taxon>
    </lineage>
</organism>
<dbReference type="PRINTS" id="PR00633">
    <property type="entry name" value="RCCNDNSATION"/>
</dbReference>
<evidence type="ECO:0000313" key="5">
    <source>
        <dbReference type="Proteomes" id="UP000078348"/>
    </source>
</evidence>
<dbReference type="InterPro" id="IPR058923">
    <property type="entry name" value="RCC1-like_dom"/>
</dbReference>
<dbReference type="Gene3D" id="1.10.472.80">
    <property type="entry name" value="Ypt/Rab-GAP domain of gyp1p, domain 3"/>
    <property type="match status" value="1"/>
</dbReference>
<feature type="repeat" description="RCC1" evidence="2">
    <location>
        <begin position="459"/>
        <end position="510"/>
    </location>
</feature>
<dbReference type="PANTHER" id="PTHR22870:SF466">
    <property type="entry name" value="ANKYRIN REPEAT-CONTAINING PROTEIN"/>
    <property type="match status" value="1"/>
</dbReference>
<accession>A0A196SCG4</accession>
<dbReference type="SMART" id="SM00164">
    <property type="entry name" value="TBC"/>
    <property type="match status" value="1"/>
</dbReference>
<keyword evidence="5" id="KW-1185">Reference proteome</keyword>
<dbReference type="PROSITE" id="PS00626">
    <property type="entry name" value="RCC1_2"/>
    <property type="match status" value="1"/>
</dbReference>
<comment type="caution">
    <text evidence="4">The sequence shown here is derived from an EMBL/GenBank/DDBJ whole genome shotgun (WGS) entry which is preliminary data.</text>
</comment>
<name>A0A196SCG4_BLAHN</name>
<sequence length="1129" mass="123196">MFPDKGGVDVFSCLIPRYLDQKLDKLQGNSTMVHRRGVVVEGSSICNQYNEWHEYISSFAKELQTIQQLSSQWLDAFNELQSSIRGLCQMTQCGVPKVVDDSGALEEGFTSFIDTVQCVGDHAKERFESIIASASTVVEERRQLLEKKAKMLRASGLSSTESDKVALARMKNELDKSERELSSIVSSAYSITSSFFRSTNALLDSAFTHLLSSLHTPATTALSPAVHHNYKPSYDLESLLSSAFRTATPASTHLSQSASVAEPPMPSVSFCGSLADRDSVQDHLNDIPTGIDTPTQDLLADTPTQDLLADIPAGIDASPRDAELPLSSDRRLTLESNADSTAELARASPKPLFAHHARLLCVSQHTARCEELLPEAGYDVVSVAAHPSFLLLLTSRGNVLSLPRDAAPPLASGLATVSLSAPPTPTLIPSLQLERAIRNKRFVAVACGASFALALASSGEVYAWGEGKRGELGLGDITERAQPEICVKLLPCCVVKVSCGAHHSLVLDAKGAVYAWGENAHGQLGLGDRKDRSEPTLVAALKRFVIVEVAAGRDFSAAVDSAGRVHCWGRNDIGQCAASPTVDCLLPRQATDFPSEVMSVSCGEAHAVALCASGEVVTWGCGIHGEAAAEAVVYSVRPQLVPLLGVLREKEAVRSVRAGGHRSVVVTSQNRLLSWGEGDHERPDVLVSTLEASDMVTDLAVETAALFLVDDTEPQALLASARGSLHASFSASGRASVAESGESAKLQHTLGKTRSLSLEWTLQQRQLVRNWCEVLERPGVNVLTDHAVALLVEKGIPPLLRQRVWPVLIGNGQKITPETFALYRSRALSSVMSGSMNGSMNGSLNGSLSASLGGMASDGAAERGKEETVRLVNEDLKRTFVPLGFFGVGEPLFEKIREVLLAYAYYRPDVGYVQGMSFLAGILAVHIPESSLCFQCLCNLLGSEHLYAFYSLKPSFMKEYYEVFNSIFEIINPSLFAYFQKNDIQVDLYLFKWLQSLFAQCFTIDITSRIWDNFFLEGTPFLFRTALAVLKLLQPVIMRIPMEECLTLLTGSVKMENVWKERITMESLFSTIQKIRFTEKQQKLIVDLVSNAFFYNENEGVVEKSRQKSKRRDVVLTQDEVRRALSTVF</sequence>
<feature type="repeat" description="RCC1" evidence="2">
    <location>
        <begin position="563"/>
        <end position="613"/>
    </location>
</feature>
<dbReference type="Gene3D" id="1.10.8.270">
    <property type="entry name" value="putative rabgap domain of human tbc1 domain family member 14 like domains"/>
    <property type="match status" value="1"/>
</dbReference>
<reference evidence="4 5" key="1">
    <citation type="submission" date="2016-05" db="EMBL/GenBank/DDBJ databases">
        <title>Nuclear genome of Blastocystis sp. subtype 1 NandII.</title>
        <authorList>
            <person name="Gentekaki E."/>
            <person name="Curtis B."/>
            <person name="Stairs C."/>
            <person name="Eme L."/>
            <person name="Herman E."/>
            <person name="Klimes V."/>
            <person name="Arias M.C."/>
            <person name="Elias M."/>
            <person name="Hilliou F."/>
            <person name="Klute M."/>
            <person name="Malik S.-B."/>
            <person name="Pightling A."/>
            <person name="Rachubinski R."/>
            <person name="Salas D."/>
            <person name="Schlacht A."/>
            <person name="Suga H."/>
            <person name="Archibald J."/>
            <person name="Ball S.G."/>
            <person name="Clark G."/>
            <person name="Dacks J."/>
            <person name="Van Der Giezen M."/>
            <person name="Tsaousis A."/>
            <person name="Roger A."/>
        </authorList>
    </citation>
    <scope>NUCLEOTIDE SEQUENCE [LARGE SCALE GENOMIC DNA]</scope>
    <source>
        <strain evidence="5">ATCC 50177 / NandII</strain>
    </source>
</reference>
<evidence type="ECO:0000256" key="2">
    <source>
        <dbReference type="PROSITE-ProRule" id="PRU00235"/>
    </source>
</evidence>
<dbReference type="Pfam" id="PF25390">
    <property type="entry name" value="WD40_RLD"/>
    <property type="match status" value="1"/>
</dbReference>
<dbReference type="Gene3D" id="2.130.10.30">
    <property type="entry name" value="Regulator of chromosome condensation 1/beta-lactamase-inhibitor protein II"/>
    <property type="match status" value="1"/>
</dbReference>
<dbReference type="Proteomes" id="UP000078348">
    <property type="component" value="Unassembled WGS sequence"/>
</dbReference>
<dbReference type="AlphaFoldDB" id="A0A196SCG4"/>
<dbReference type="OrthoDB" id="294251at2759"/>
<dbReference type="PROSITE" id="PS50086">
    <property type="entry name" value="TBC_RABGAP"/>
    <property type="match status" value="1"/>
</dbReference>
<dbReference type="InterPro" id="IPR009091">
    <property type="entry name" value="RCC1/BLIP-II"/>
</dbReference>
<feature type="repeat" description="RCC1" evidence="2">
    <location>
        <begin position="511"/>
        <end position="562"/>
    </location>
</feature>
<evidence type="ECO:0000259" key="3">
    <source>
        <dbReference type="PROSITE" id="PS50086"/>
    </source>
</evidence>
<dbReference type="STRING" id="478820.A0A196SCG4"/>